<reference evidence="1" key="1">
    <citation type="submission" date="2020-07" db="EMBL/GenBank/DDBJ databases">
        <title>Severe corrosion of carbon steel in oil field produced water can be linked to methanogenic archaea containing a special type of NiFe hydrogenase.</title>
        <authorList>
            <person name="Lahme S."/>
            <person name="Mand J."/>
            <person name="Longwell J."/>
            <person name="Smith R."/>
            <person name="Enning D."/>
        </authorList>
    </citation>
    <scope>NUCLEOTIDE SEQUENCE</scope>
    <source>
        <strain evidence="1">MIC098Bin6</strain>
    </source>
</reference>
<dbReference type="Proteomes" id="UP000706172">
    <property type="component" value="Unassembled WGS sequence"/>
</dbReference>
<gene>
    <name evidence="1" type="ORF">H0S81_07765</name>
</gene>
<proteinExistence type="predicted"/>
<dbReference type="AlphaFoldDB" id="A0A931G8K6"/>
<organism evidence="1 2">
    <name type="scientific">Desulfotignum balticum</name>
    <dbReference type="NCBI Taxonomy" id="115781"/>
    <lineage>
        <taxon>Bacteria</taxon>
        <taxon>Pseudomonadati</taxon>
        <taxon>Thermodesulfobacteriota</taxon>
        <taxon>Desulfobacteria</taxon>
        <taxon>Desulfobacterales</taxon>
        <taxon>Desulfobacteraceae</taxon>
        <taxon>Desulfotignum</taxon>
    </lineage>
</organism>
<evidence type="ECO:0000313" key="1">
    <source>
        <dbReference type="EMBL" id="MBG0779808.1"/>
    </source>
</evidence>
<protein>
    <submittedName>
        <fullName evidence="1">Pyruvate, phosphate dikinase</fullName>
    </submittedName>
</protein>
<accession>A0A931G8K6</accession>
<comment type="caution">
    <text evidence="1">The sequence shown here is derived from an EMBL/GenBank/DDBJ whole genome shotgun (WGS) entry which is preliminary data.</text>
</comment>
<evidence type="ECO:0000313" key="2">
    <source>
        <dbReference type="Proteomes" id="UP000706172"/>
    </source>
</evidence>
<sequence length="416" mass="49373">MKSKALEANLSDTRVEVSVHERYRVLLDIFDGYVGILNRLEIFLKELSHPYRNWTFIVSEARHFSLHYFYLYRSHEKGIAALNLYSDIFLSAFEQSIDKSVRTSSSDNLMLFFLHIIKESGDRLMDFLPVLEDKLNRISGYDDPAFFYFVHTYDPPDKLTRQLLDQVETYDIFKTGTRFFGRLNRLLVRFYSTSFSYWLNQDDPVTWMQENIDEWRLNPELEDVFDQISHGRVTAWHRQLADLCRRRDADSIELTRELIRFTGFREFVNRFKTVSRQIVIHCSDDTYGRHLKLTFLFYAIHVPGLFMIHKDCLHEINQTLTRLIGDDDFKKNIPIVNQTFSLFREHKGRYPETLLDCIYKIGEAVYKTGDVELINHFIDRVVNHGFQFPMIQGTGEDWQIKGNTAHVKNIRVFLRL</sequence>
<name>A0A931G8K6_9BACT</name>
<feature type="non-terminal residue" evidence="1">
    <location>
        <position position="416"/>
    </location>
</feature>
<dbReference type="EMBL" id="JACCQK010000453">
    <property type="protein sequence ID" value="MBG0779808.1"/>
    <property type="molecule type" value="Genomic_DNA"/>
</dbReference>
<keyword evidence="1" id="KW-0670">Pyruvate</keyword>